<proteinExistence type="predicted"/>
<dbReference type="AlphaFoldDB" id="A0A841FEF1"/>
<protein>
    <submittedName>
        <fullName evidence="1">Uncharacterized protein</fullName>
    </submittedName>
</protein>
<gene>
    <name evidence="1" type="ORF">HNR73_000060</name>
</gene>
<sequence>MVIRILRDEHGAHVITPHDGPPPEMPDVDAAVLDVAGGHLTWSVLSDAGPVAVIDDLDAAQSWIWAVYGEAAAVADTGSTVDADPALPELVVAAARLAYAHWAARWWPASTIDAIPALDETLLAEDLAELTTECELLFAADEAEEAPATVPARGPSTAYALAAGPSTGPDNGIVLSRGTTGTDWRRIPPGLVDASEQAVSWQVTRIAAQTVVAVSAVPAPGLPTAVPAHLWPHATVTGEDIALRLAEDAWIGDSALPPSTGPEVTVDVHLPGLAAPSGPGDRALRTRVRAFVHARLDAIRAGTLPDPLRAETAAAATETDY</sequence>
<dbReference type="Proteomes" id="UP000548476">
    <property type="component" value="Unassembled WGS sequence"/>
</dbReference>
<evidence type="ECO:0000313" key="2">
    <source>
        <dbReference type="Proteomes" id="UP000548476"/>
    </source>
</evidence>
<name>A0A841FEF1_9ACTN</name>
<organism evidence="1 2">
    <name type="scientific">Phytomonospora endophytica</name>
    <dbReference type="NCBI Taxonomy" id="714109"/>
    <lineage>
        <taxon>Bacteria</taxon>
        <taxon>Bacillati</taxon>
        <taxon>Actinomycetota</taxon>
        <taxon>Actinomycetes</taxon>
        <taxon>Micromonosporales</taxon>
        <taxon>Micromonosporaceae</taxon>
        <taxon>Phytomonospora</taxon>
    </lineage>
</organism>
<accession>A0A841FEF1</accession>
<keyword evidence="2" id="KW-1185">Reference proteome</keyword>
<comment type="caution">
    <text evidence="1">The sequence shown here is derived from an EMBL/GenBank/DDBJ whole genome shotgun (WGS) entry which is preliminary data.</text>
</comment>
<dbReference type="EMBL" id="JACHGT010000001">
    <property type="protein sequence ID" value="MBB6032218.1"/>
    <property type="molecule type" value="Genomic_DNA"/>
</dbReference>
<evidence type="ECO:0000313" key="1">
    <source>
        <dbReference type="EMBL" id="MBB6032218.1"/>
    </source>
</evidence>
<dbReference type="RefSeq" id="WP_184785147.1">
    <property type="nucleotide sequence ID" value="NZ_BONT01000062.1"/>
</dbReference>
<reference evidence="1 2" key="1">
    <citation type="submission" date="2020-08" db="EMBL/GenBank/DDBJ databases">
        <title>Genomic Encyclopedia of Type Strains, Phase IV (KMG-IV): sequencing the most valuable type-strain genomes for metagenomic binning, comparative biology and taxonomic classification.</title>
        <authorList>
            <person name="Goeker M."/>
        </authorList>
    </citation>
    <scope>NUCLEOTIDE SEQUENCE [LARGE SCALE GENOMIC DNA]</scope>
    <source>
        <strain evidence="1 2">YIM 65646</strain>
    </source>
</reference>